<dbReference type="Proteomes" id="UP000799750">
    <property type="component" value="Unassembled WGS sequence"/>
</dbReference>
<organism evidence="2 3">
    <name type="scientific">Lophium mytilinum</name>
    <dbReference type="NCBI Taxonomy" id="390894"/>
    <lineage>
        <taxon>Eukaryota</taxon>
        <taxon>Fungi</taxon>
        <taxon>Dikarya</taxon>
        <taxon>Ascomycota</taxon>
        <taxon>Pezizomycotina</taxon>
        <taxon>Dothideomycetes</taxon>
        <taxon>Pleosporomycetidae</taxon>
        <taxon>Mytilinidiales</taxon>
        <taxon>Mytilinidiaceae</taxon>
        <taxon>Lophium</taxon>
    </lineage>
</organism>
<evidence type="ECO:0000313" key="3">
    <source>
        <dbReference type="Proteomes" id="UP000799750"/>
    </source>
</evidence>
<sequence length="212" mass="24327">MEFCMGEYPEGSEDEYPKTWVEDPAEETKEDTAQEPAKPEDHQTKKSHRQEKRAYGWQSKKSFEKLSPETKALIDSRIRNAQAHWGIESLAEVFPEHTRPLKRVPGSNTRLVRPCCVENDPRRWSYKVLELVEELAECSKADLPTALECLEAEAKDLEGHESGKFKNLEPSLLQNTIHHYKHTNPKNAANWTVIRGEVSLIKSIETPDTSCR</sequence>
<keyword evidence="3" id="KW-1185">Reference proteome</keyword>
<evidence type="ECO:0000256" key="1">
    <source>
        <dbReference type="SAM" id="MobiDB-lite"/>
    </source>
</evidence>
<proteinExistence type="predicted"/>
<gene>
    <name evidence="2" type="ORF">BU16DRAFT_40820</name>
</gene>
<name>A0A6A6QQM5_9PEZI</name>
<protein>
    <submittedName>
        <fullName evidence="2">Uncharacterized protein</fullName>
    </submittedName>
</protein>
<evidence type="ECO:0000313" key="2">
    <source>
        <dbReference type="EMBL" id="KAF2494466.1"/>
    </source>
</evidence>
<accession>A0A6A6QQM5</accession>
<dbReference type="AlphaFoldDB" id="A0A6A6QQM5"/>
<reference evidence="2" key="1">
    <citation type="journal article" date="2020" name="Stud. Mycol.">
        <title>101 Dothideomycetes genomes: a test case for predicting lifestyles and emergence of pathogens.</title>
        <authorList>
            <person name="Haridas S."/>
            <person name="Albert R."/>
            <person name="Binder M."/>
            <person name="Bloem J."/>
            <person name="Labutti K."/>
            <person name="Salamov A."/>
            <person name="Andreopoulos B."/>
            <person name="Baker S."/>
            <person name="Barry K."/>
            <person name="Bills G."/>
            <person name="Bluhm B."/>
            <person name="Cannon C."/>
            <person name="Castanera R."/>
            <person name="Culley D."/>
            <person name="Daum C."/>
            <person name="Ezra D."/>
            <person name="Gonzalez J."/>
            <person name="Henrissat B."/>
            <person name="Kuo A."/>
            <person name="Liang C."/>
            <person name="Lipzen A."/>
            <person name="Lutzoni F."/>
            <person name="Magnuson J."/>
            <person name="Mondo S."/>
            <person name="Nolan M."/>
            <person name="Ohm R."/>
            <person name="Pangilinan J."/>
            <person name="Park H.-J."/>
            <person name="Ramirez L."/>
            <person name="Alfaro M."/>
            <person name="Sun H."/>
            <person name="Tritt A."/>
            <person name="Yoshinaga Y."/>
            <person name="Zwiers L.-H."/>
            <person name="Turgeon B."/>
            <person name="Goodwin S."/>
            <person name="Spatafora J."/>
            <person name="Crous P."/>
            <person name="Grigoriev I."/>
        </authorList>
    </citation>
    <scope>NUCLEOTIDE SEQUENCE</scope>
    <source>
        <strain evidence="2">CBS 269.34</strain>
    </source>
</reference>
<feature type="compositionally biased region" description="Basic and acidic residues" evidence="1">
    <location>
        <begin position="15"/>
        <end position="44"/>
    </location>
</feature>
<dbReference type="EMBL" id="MU004190">
    <property type="protein sequence ID" value="KAF2494466.1"/>
    <property type="molecule type" value="Genomic_DNA"/>
</dbReference>
<dbReference type="OrthoDB" id="888856at2759"/>
<feature type="region of interest" description="Disordered" evidence="1">
    <location>
        <begin position="1"/>
        <end position="60"/>
    </location>
</feature>